<evidence type="ECO:0000256" key="1">
    <source>
        <dbReference type="SAM" id="SignalP"/>
    </source>
</evidence>
<dbReference type="AlphaFoldDB" id="A0A1B1YWG9"/>
<reference evidence="4" key="1">
    <citation type="submission" date="2016-03" db="EMBL/GenBank/DDBJ databases">
        <title>Complete genome sequence of Solimmundus cernigliae, representing a novel lineage of polycyclic aromatic hydrocarbon degraders within the Gammaproteobacteria.</title>
        <authorList>
            <person name="Singleton D.R."/>
            <person name="Dickey A.N."/>
            <person name="Scholl E.H."/>
            <person name="Wright F.A."/>
            <person name="Aitken M.D."/>
        </authorList>
    </citation>
    <scope>NUCLEOTIDE SEQUENCE [LARGE SCALE GENOMIC DNA]</scope>
    <source>
        <strain evidence="4">TR3.2</strain>
    </source>
</reference>
<dbReference type="Proteomes" id="UP000092952">
    <property type="component" value="Chromosome"/>
</dbReference>
<feature type="signal peptide" evidence="1">
    <location>
        <begin position="1"/>
        <end position="25"/>
    </location>
</feature>
<gene>
    <name evidence="3" type="ORF">PG2T_13940</name>
</gene>
<feature type="chain" id="PRO_5008533148" description="Ice-binding protein C-terminal domain-containing protein" evidence="1">
    <location>
        <begin position="26"/>
        <end position="285"/>
    </location>
</feature>
<feature type="domain" description="Ice-binding protein C-terminal" evidence="2">
    <location>
        <begin position="256"/>
        <end position="280"/>
    </location>
</feature>
<dbReference type="InParanoid" id="A0A1B1YWG9"/>
<dbReference type="Pfam" id="PF07589">
    <property type="entry name" value="PEP-CTERM"/>
    <property type="match status" value="1"/>
</dbReference>
<dbReference type="RefSeq" id="WP_068806798.1">
    <property type="nucleotide sequence ID" value="NZ_CP014671.1"/>
</dbReference>
<evidence type="ECO:0000259" key="2">
    <source>
        <dbReference type="Pfam" id="PF07589"/>
    </source>
</evidence>
<dbReference type="EMBL" id="CP014671">
    <property type="protein sequence ID" value="ANX05171.1"/>
    <property type="molecule type" value="Genomic_DNA"/>
</dbReference>
<keyword evidence="1" id="KW-0732">Signal</keyword>
<accession>A0A1B1YWG9</accession>
<evidence type="ECO:0000313" key="3">
    <source>
        <dbReference type="EMBL" id="ANX05171.1"/>
    </source>
</evidence>
<evidence type="ECO:0000313" key="4">
    <source>
        <dbReference type="Proteomes" id="UP000092952"/>
    </source>
</evidence>
<organism evidence="3 4">
    <name type="scientific">Immundisolibacter cernigliae</name>
    <dbReference type="NCBI Taxonomy" id="1810504"/>
    <lineage>
        <taxon>Bacteria</taxon>
        <taxon>Pseudomonadati</taxon>
        <taxon>Pseudomonadota</taxon>
        <taxon>Gammaproteobacteria</taxon>
        <taxon>Immundisolibacterales</taxon>
        <taxon>Immundisolibacteraceae</taxon>
        <taxon>Immundisolibacter</taxon>
    </lineage>
</organism>
<sequence length="285" mass="28665">MQTKLKLTALAGAVALALGAGQASASIVPSSPSGDSEMVLSVWDAARNTSYTLDLGFLQGTLTPTGVSSQSGIISNSGALVMSFAADALLTQFLADSSAFGSLGRVLWNVVGGDGTGTLANTRKVLITARSTVGESTIELLNGTQMNNMLGAFNGYVSQVNTLAPHMTTDNGSNIEVVGDSLGNDFAYAGGAGWNTSFGGNGNFNNAGALGEGLNFWSLSNAGGASGKISATQFFGAATAPAIWTLASNGTLTFAAVPEAETWALLGLGLLGAGAVARRRSRALA</sequence>
<keyword evidence="4" id="KW-1185">Reference proteome</keyword>
<proteinExistence type="predicted"/>
<dbReference type="KEGG" id="gbi:PG2T_13940"/>
<name>A0A1B1YWG9_9GAMM</name>
<dbReference type="InterPro" id="IPR013424">
    <property type="entry name" value="Ice-binding_C"/>
</dbReference>
<protein>
    <recommendedName>
        <fullName evidence="2">Ice-binding protein C-terminal domain-containing protein</fullName>
    </recommendedName>
</protein>